<name>A0AAV6LKK8_9ERIC</name>
<reference evidence="2" key="1">
    <citation type="submission" date="2020-08" db="EMBL/GenBank/DDBJ databases">
        <title>Plant Genome Project.</title>
        <authorList>
            <person name="Zhang R.-G."/>
        </authorList>
    </citation>
    <scope>NUCLEOTIDE SEQUENCE</scope>
    <source>
        <strain evidence="2">WSP0</strain>
        <tissue evidence="2">Leaf</tissue>
    </source>
</reference>
<feature type="region of interest" description="Disordered" evidence="1">
    <location>
        <begin position="43"/>
        <end position="77"/>
    </location>
</feature>
<feature type="compositionally biased region" description="Basic residues" evidence="1">
    <location>
        <begin position="65"/>
        <end position="75"/>
    </location>
</feature>
<feature type="compositionally biased region" description="Basic residues" evidence="1">
    <location>
        <begin position="48"/>
        <end position="58"/>
    </location>
</feature>
<gene>
    <name evidence="2" type="ORF">RHGRI_001301</name>
</gene>
<protein>
    <submittedName>
        <fullName evidence="2">Uncharacterized protein</fullName>
    </submittedName>
</protein>
<comment type="caution">
    <text evidence="2">The sequence shown here is derived from an EMBL/GenBank/DDBJ whole genome shotgun (WGS) entry which is preliminary data.</text>
</comment>
<evidence type="ECO:0000313" key="2">
    <source>
        <dbReference type="EMBL" id="KAG5565352.1"/>
    </source>
</evidence>
<dbReference type="EMBL" id="JACTNZ010000001">
    <property type="protein sequence ID" value="KAG5565352.1"/>
    <property type="molecule type" value="Genomic_DNA"/>
</dbReference>
<dbReference type="AlphaFoldDB" id="A0AAV6LKK8"/>
<dbReference type="Proteomes" id="UP000823749">
    <property type="component" value="Chromosome 1"/>
</dbReference>
<evidence type="ECO:0000313" key="3">
    <source>
        <dbReference type="Proteomes" id="UP000823749"/>
    </source>
</evidence>
<keyword evidence="3" id="KW-1185">Reference proteome</keyword>
<sequence length="117" mass="12845">MEASVVCESNVVSLGDDMGTRIVDISLGDGVILSKHSTNILDPEGIQRKGRPPCKRKQGAVEKAVKKKRETKKKTLSNENVKEVKKIAVGHGFGTQESVVNVHITNFIFNCTISFFM</sequence>
<proteinExistence type="predicted"/>
<organism evidence="2 3">
    <name type="scientific">Rhododendron griersonianum</name>
    <dbReference type="NCBI Taxonomy" id="479676"/>
    <lineage>
        <taxon>Eukaryota</taxon>
        <taxon>Viridiplantae</taxon>
        <taxon>Streptophyta</taxon>
        <taxon>Embryophyta</taxon>
        <taxon>Tracheophyta</taxon>
        <taxon>Spermatophyta</taxon>
        <taxon>Magnoliopsida</taxon>
        <taxon>eudicotyledons</taxon>
        <taxon>Gunneridae</taxon>
        <taxon>Pentapetalae</taxon>
        <taxon>asterids</taxon>
        <taxon>Ericales</taxon>
        <taxon>Ericaceae</taxon>
        <taxon>Ericoideae</taxon>
        <taxon>Rhodoreae</taxon>
        <taxon>Rhododendron</taxon>
    </lineage>
</organism>
<evidence type="ECO:0000256" key="1">
    <source>
        <dbReference type="SAM" id="MobiDB-lite"/>
    </source>
</evidence>
<accession>A0AAV6LKK8</accession>